<sequence>MAADEASSSTYSSTSHLLSSLHNERERKLARSSIGDCTDLTLSWPPLSTIITEETNLTDLSLAGTEGASITIKFKNGNCYKGTMVNGLLNGRGRYMWADGTIYEGDFIMNSITGHGTYHWTDNSWYKGEVEDGYRHGYGVFRSGQLTYTGQWVKGKRQGKGKVEYGSGAYYDGEWFDDKENGRGTRLYSSGNMYDGEWKNRLRHGHGTMHWKEEGERYTGDWVNGIQHGKGTHIWIVGHIDNSQYPVYNSYSGDWNNGIREGWGTFHYACGAVFEGIWINNKKNGKGKYTTPNGDKIEGTFYDDKLMTSSKTKEENLPLRPNTPLSNAIGDIDGVEKGRTEQFKLCVSSLISESCTDINYEMTEVHTVILRYLTQLRRIYHKYSTLGTAPHCNNCGHMLNRLQLWQFLRDCQLYRHGLTVAQVDEIIKPCQGGESPSGVDDDSLIINDRYLMREFLQCLFFISYHIYHQESVQLSKCFDSFMRNDCLPRACDIQGQFFSSSSILDKYTDSLWSLYKGMRDDTNTPTLRDLLFFIKDCTSDVRLDSQLIVSEIVSLQPLAIADDDDDDDLIYNMELPIVFLEFLEAIVHLSFEWYSEKQNKKQEMKIKEKSIKNEPTRASAEAEVFSEDKNETEREENEEEKEVEKEVEEKEQGAAKGNIEKSTSSFHSMSLREDINVDVAQESGAIIEEFVKQRLQLK</sequence>
<dbReference type="SMART" id="SM00698">
    <property type="entry name" value="MORN"/>
    <property type="match status" value="9"/>
</dbReference>
<evidence type="ECO:0000313" key="11">
    <source>
        <dbReference type="Proteomes" id="UP000007879"/>
    </source>
</evidence>
<dbReference type="AlphaFoldDB" id="A0A1X7V8D3"/>
<protein>
    <recommendedName>
        <fullName evidence="12">Radial spoke head 10 homolog B2</fullName>
    </recommendedName>
</protein>
<dbReference type="GO" id="GO:0031514">
    <property type="term" value="C:motile cilium"/>
    <property type="evidence" value="ECO:0007669"/>
    <property type="project" value="UniProtKB-SubCell"/>
</dbReference>
<comment type="subcellular location">
    <subcellularLocation>
        <location evidence="1">Cell projection</location>
        <location evidence="1">Cilium</location>
        <location evidence="1">Flagellum</location>
    </subcellularLocation>
    <subcellularLocation>
        <location evidence="2">Cytoplasm</location>
        <location evidence="2">Cytoskeleton</location>
        <location evidence="2">Cilium axoneme</location>
    </subcellularLocation>
</comment>
<keyword evidence="6" id="KW-0969">Cilium</keyword>
<evidence type="ECO:0008006" key="12">
    <source>
        <dbReference type="Google" id="ProtNLM"/>
    </source>
</evidence>
<evidence type="ECO:0000256" key="9">
    <source>
        <dbReference type="SAM" id="MobiDB-lite"/>
    </source>
</evidence>
<gene>
    <name evidence="10" type="primary">100637750</name>
</gene>
<keyword evidence="3" id="KW-0963">Cytoplasm</keyword>
<dbReference type="KEGG" id="aqu:100637750"/>
<dbReference type="Pfam" id="PF02493">
    <property type="entry name" value="MORN"/>
    <property type="match status" value="9"/>
</dbReference>
<dbReference type="OrthoDB" id="294378at2759"/>
<evidence type="ECO:0000256" key="1">
    <source>
        <dbReference type="ARBA" id="ARBA00004230"/>
    </source>
</evidence>
<name>A0A1X7V8D3_AMPQE</name>
<dbReference type="SUPFAM" id="SSF82185">
    <property type="entry name" value="Histone H3 K4-specific methyltransferase SET7/9 N-terminal domain"/>
    <property type="match status" value="3"/>
</dbReference>
<dbReference type="EnsemblMetazoa" id="XM_019994635.1">
    <property type="protein sequence ID" value="XP_019850194.1"/>
    <property type="gene ID" value="LOC100637750"/>
</dbReference>
<accession>A0A1X7V8D3</accession>
<keyword evidence="7" id="KW-0206">Cytoskeleton</keyword>
<evidence type="ECO:0000256" key="6">
    <source>
        <dbReference type="ARBA" id="ARBA00023069"/>
    </source>
</evidence>
<dbReference type="Gene3D" id="2.20.110.10">
    <property type="entry name" value="Histone H3 K4-specific methyltransferase SET7/9 N-terminal domain"/>
    <property type="match status" value="5"/>
</dbReference>
<dbReference type="PANTHER" id="PTHR46613:SF1">
    <property type="entry name" value="RADIAL SPOKE HEAD 10 HOMOLOG B-RELATED"/>
    <property type="match status" value="1"/>
</dbReference>
<feature type="region of interest" description="Disordered" evidence="9">
    <location>
        <begin position="605"/>
        <end position="667"/>
    </location>
</feature>
<keyword evidence="11" id="KW-1185">Reference proteome</keyword>
<keyword evidence="5" id="KW-0282">Flagellum</keyword>
<dbReference type="InterPro" id="IPR003409">
    <property type="entry name" value="MORN"/>
</dbReference>
<evidence type="ECO:0000256" key="8">
    <source>
        <dbReference type="ARBA" id="ARBA00023273"/>
    </source>
</evidence>
<evidence type="ECO:0000256" key="7">
    <source>
        <dbReference type="ARBA" id="ARBA00023212"/>
    </source>
</evidence>
<evidence type="ECO:0000256" key="5">
    <source>
        <dbReference type="ARBA" id="ARBA00022846"/>
    </source>
</evidence>
<dbReference type="PANTHER" id="PTHR46613">
    <property type="entry name" value="RADIAL SPOKE HEAD 10 HOMOLOG B-RELATED"/>
    <property type="match status" value="1"/>
</dbReference>
<proteinExistence type="predicted"/>
<evidence type="ECO:0000256" key="4">
    <source>
        <dbReference type="ARBA" id="ARBA00022737"/>
    </source>
</evidence>
<keyword evidence="4" id="KW-0677">Repeat</keyword>
<dbReference type="InParanoid" id="A0A1X7V8D3"/>
<feature type="compositionally biased region" description="Basic and acidic residues" evidence="9">
    <location>
        <begin position="642"/>
        <end position="653"/>
    </location>
</feature>
<keyword evidence="8" id="KW-0966">Cell projection</keyword>
<dbReference type="EnsemblMetazoa" id="Aqu2.1.36238_001">
    <property type="protein sequence ID" value="Aqu2.1.36238_001"/>
    <property type="gene ID" value="Aqu2.1.36238"/>
</dbReference>
<organism evidence="10">
    <name type="scientific">Amphimedon queenslandica</name>
    <name type="common">Sponge</name>
    <dbReference type="NCBI Taxonomy" id="400682"/>
    <lineage>
        <taxon>Eukaryota</taxon>
        <taxon>Metazoa</taxon>
        <taxon>Porifera</taxon>
        <taxon>Demospongiae</taxon>
        <taxon>Heteroscleromorpha</taxon>
        <taxon>Haplosclerida</taxon>
        <taxon>Niphatidae</taxon>
        <taxon>Amphimedon</taxon>
    </lineage>
</organism>
<evidence type="ECO:0000256" key="3">
    <source>
        <dbReference type="ARBA" id="ARBA00022490"/>
    </source>
</evidence>
<reference evidence="11" key="1">
    <citation type="journal article" date="2010" name="Nature">
        <title>The Amphimedon queenslandica genome and the evolution of animal complexity.</title>
        <authorList>
            <person name="Srivastava M."/>
            <person name="Simakov O."/>
            <person name="Chapman J."/>
            <person name="Fahey B."/>
            <person name="Gauthier M.E."/>
            <person name="Mitros T."/>
            <person name="Richards G.S."/>
            <person name="Conaco C."/>
            <person name="Dacre M."/>
            <person name="Hellsten U."/>
            <person name="Larroux C."/>
            <person name="Putnam N.H."/>
            <person name="Stanke M."/>
            <person name="Adamska M."/>
            <person name="Darling A."/>
            <person name="Degnan S.M."/>
            <person name="Oakley T.H."/>
            <person name="Plachetzki D.C."/>
            <person name="Zhai Y."/>
            <person name="Adamski M."/>
            <person name="Calcino A."/>
            <person name="Cummins S.F."/>
            <person name="Goodstein D.M."/>
            <person name="Harris C."/>
            <person name="Jackson D.J."/>
            <person name="Leys S.P."/>
            <person name="Shu S."/>
            <person name="Woodcroft B.J."/>
            <person name="Vervoort M."/>
            <person name="Kosik K.S."/>
            <person name="Manning G."/>
            <person name="Degnan B.M."/>
            <person name="Rokhsar D.S."/>
        </authorList>
    </citation>
    <scope>NUCLEOTIDE SEQUENCE [LARGE SCALE GENOMIC DNA]</scope>
</reference>
<evidence type="ECO:0000256" key="2">
    <source>
        <dbReference type="ARBA" id="ARBA00004430"/>
    </source>
</evidence>
<dbReference type="GO" id="GO:0005930">
    <property type="term" value="C:axoneme"/>
    <property type="evidence" value="ECO:0007669"/>
    <property type="project" value="UniProtKB-SubCell"/>
</dbReference>
<dbReference type="eggNOG" id="KOG0231">
    <property type="taxonomic scope" value="Eukaryota"/>
</dbReference>
<feature type="compositionally biased region" description="Basic and acidic residues" evidence="9">
    <location>
        <begin position="605"/>
        <end position="615"/>
    </location>
</feature>
<evidence type="ECO:0000313" key="10">
    <source>
        <dbReference type="EnsemblMetazoa" id="Aqu2.1.36238_001"/>
    </source>
</evidence>
<reference evidence="10" key="2">
    <citation type="submission" date="2017-05" db="UniProtKB">
        <authorList>
            <consortium name="EnsemblMetazoa"/>
        </authorList>
    </citation>
    <scope>IDENTIFICATION</scope>
</reference>
<dbReference type="STRING" id="400682.A0A1X7V8D3"/>
<dbReference type="Proteomes" id="UP000007879">
    <property type="component" value="Unassembled WGS sequence"/>
</dbReference>